<dbReference type="InterPro" id="IPR003439">
    <property type="entry name" value="ABC_transporter-like_ATP-bd"/>
</dbReference>
<keyword evidence="8" id="KW-1185">Reference proteome</keyword>
<evidence type="ECO:0000256" key="2">
    <source>
        <dbReference type="ARBA" id="ARBA00022448"/>
    </source>
</evidence>
<dbReference type="GO" id="GO:0015658">
    <property type="term" value="F:branched-chain amino acid transmembrane transporter activity"/>
    <property type="evidence" value="ECO:0007669"/>
    <property type="project" value="TreeGrafter"/>
</dbReference>
<dbReference type="InterPro" id="IPR052156">
    <property type="entry name" value="BCAA_Transport_ATP-bd_LivF"/>
</dbReference>
<dbReference type="Proteomes" id="UP000000346">
    <property type="component" value="Chromosome"/>
</dbReference>
<keyword evidence="2" id="KW-0813">Transport</keyword>
<evidence type="ECO:0000256" key="1">
    <source>
        <dbReference type="ARBA" id="ARBA00005417"/>
    </source>
</evidence>
<dbReference type="CDD" id="cd03224">
    <property type="entry name" value="ABC_TM1139_LivF_branched"/>
    <property type="match status" value="1"/>
</dbReference>
<keyword evidence="4" id="KW-0067">ATP-binding</keyword>
<feature type="domain" description="ABC transporter" evidence="6">
    <location>
        <begin position="11"/>
        <end position="236"/>
    </location>
</feature>
<accession>D9Q1L9</accession>
<dbReference type="PANTHER" id="PTHR43820">
    <property type="entry name" value="HIGH-AFFINITY BRANCHED-CHAIN AMINO ACID TRANSPORT ATP-BINDING PROTEIN LIVF"/>
    <property type="match status" value="1"/>
</dbReference>
<evidence type="ECO:0000256" key="4">
    <source>
        <dbReference type="ARBA" id="ARBA00022840"/>
    </source>
</evidence>
<evidence type="ECO:0000259" key="6">
    <source>
        <dbReference type="PROSITE" id="PS50893"/>
    </source>
</evidence>
<dbReference type="KEGG" id="asc:ASAC_0801"/>
<dbReference type="GO" id="GO:0015807">
    <property type="term" value="P:L-amino acid transport"/>
    <property type="evidence" value="ECO:0007669"/>
    <property type="project" value="TreeGrafter"/>
</dbReference>
<name>D9Q1L9_ACIS3</name>
<dbReference type="AlphaFoldDB" id="D9Q1L9"/>
<dbReference type="Gene3D" id="3.40.50.300">
    <property type="entry name" value="P-loop containing nucleotide triphosphate hydrolases"/>
    <property type="match status" value="1"/>
</dbReference>
<dbReference type="InterPro" id="IPR003593">
    <property type="entry name" value="AAA+_ATPase"/>
</dbReference>
<dbReference type="SUPFAM" id="SSF52540">
    <property type="entry name" value="P-loop containing nucleoside triphosphate hydrolases"/>
    <property type="match status" value="1"/>
</dbReference>
<keyword evidence="5" id="KW-0029">Amino-acid transport</keyword>
<organism evidence="7 8">
    <name type="scientific">Acidilobus saccharovorans (strain DSM 16705 / JCM 18335 / VKM B-2471 / 345-15)</name>
    <dbReference type="NCBI Taxonomy" id="666510"/>
    <lineage>
        <taxon>Archaea</taxon>
        <taxon>Thermoproteota</taxon>
        <taxon>Thermoprotei</taxon>
        <taxon>Acidilobales</taxon>
        <taxon>Acidilobaceae</taxon>
        <taxon>Acidilobus</taxon>
    </lineage>
</organism>
<proteinExistence type="inferred from homology"/>
<dbReference type="GO" id="GO:0005524">
    <property type="term" value="F:ATP binding"/>
    <property type="evidence" value="ECO:0007669"/>
    <property type="project" value="UniProtKB-KW"/>
</dbReference>
<dbReference type="PROSITE" id="PS00211">
    <property type="entry name" value="ABC_TRANSPORTER_1"/>
    <property type="match status" value="1"/>
</dbReference>
<protein>
    <submittedName>
        <fullName evidence="7">Branched-chain amino acid ABC transporter, ATPase component</fullName>
    </submittedName>
</protein>
<dbReference type="InterPro" id="IPR027417">
    <property type="entry name" value="P-loop_NTPase"/>
</dbReference>
<reference evidence="7 8" key="1">
    <citation type="journal article" date="2010" name="Appl. Environ. Microbiol.">
        <title>The genome sequence of the crenarchaeon Acidilobus saccharovorans supports a new order, Acidilobales, and suggests an important ecological role in terrestrial acidic hot springs.</title>
        <authorList>
            <person name="Mardanov A.V."/>
            <person name="Svetlitchnyi V.A."/>
            <person name="Beletsky A.V."/>
            <person name="Prokofeva M.I."/>
            <person name="Bonch-Osmolovskaya E.A."/>
            <person name="Ravin N.V."/>
            <person name="Skryabin K.G."/>
        </authorList>
    </citation>
    <scope>NUCLEOTIDE SEQUENCE [LARGE SCALE GENOMIC DNA]</scope>
    <source>
        <strain evidence="8">DSM 16705 / JCM 18335 / VKM B-2471 / 345-15</strain>
    </source>
</reference>
<dbReference type="SMART" id="SM00382">
    <property type="entry name" value="AAA"/>
    <property type="match status" value="1"/>
</dbReference>
<dbReference type="Pfam" id="PF00005">
    <property type="entry name" value="ABC_tran"/>
    <property type="match status" value="1"/>
</dbReference>
<comment type="similarity">
    <text evidence="1">Belongs to the ABC transporter superfamily.</text>
</comment>
<dbReference type="eggNOG" id="arCOG00924">
    <property type="taxonomic scope" value="Archaea"/>
</dbReference>
<sequence length="237" mass="25785">MRRVQSNNPILEVKGLWAGYGKLVVVRDLSLSLERGTTTLILGLNGAGKTTTLKTIAGILPAIKGSVTFEGKDVTHTPSFQRARMGLVMITDNPVFPDMTVSDNIKLAARTGDSRVVQEAVKYFPELSKFLSFRAASLSGGQRKMLAMAMAMVSKPKVLLLDEPSTGLSPLMVSKVVGYVKLLKSLGITILLAEQNPSFISVADYVMVMEMGRAKIFGRAEEVGKLEDVRKTFFQVT</sequence>
<dbReference type="STRING" id="666510.ASAC_0801"/>
<dbReference type="EMBL" id="CP001742">
    <property type="protein sequence ID" value="ADL19207.1"/>
    <property type="molecule type" value="Genomic_DNA"/>
</dbReference>
<dbReference type="HOGENOM" id="CLU_000604_1_2_2"/>
<dbReference type="GO" id="GO:0016887">
    <property type="term" value="F:ATP hydrolysis activity"/>
    <property type="evidence" value="ECO:0007669"/>
    <property type="project" value="InterPro"/>
</dbReference>
<gene>
    <name evidence="7" type="ordered locus">ASAC_0801</name>
</gene>
<dbReference type="FunCoup" id="D9Q1L9">
    <property type="interactions" value="34"/>
</dbReference>
<evidence type="ECO:0000313" key="7">
    <source>
        <dbReference type="EMBL" id="ADL19207.1"/>
    </source>
</evidence>
<evidence type="ECO:0000313" key="8">
    <source>
        <dbReference type="Proteomes" id="UP000000346"/>
    </source>
</evidence>
<dbReference type="InterPro" id="IPR017871">
    <property type="entry name" value="ABC_transporter-like_CS"/>
</dbReference>
<dbReference type="PROSITE" id="PS50893">
    <property type="entry name" value="ABC_TRANSPORTER_2"/>
    <property type="match status" value="1"/>
</dbReference>
<evidence type="ECO:0000256" key="3">
    <source>
        <dbReference type="ARBA" id="ARBA00022741"/>
    </source>
</evidence>
<evidence type="ECO:0000256" key="5">
    <source>
        <dbReference type="ARBA" id="ARBA00022970"/>
    </source>
</evidence>
<keyword evidence="3" id="KW-0547">Nucleotide-binding</keyword>
<dbReference type="PANTHER" id="PTHR43820:SF4">
    <property type="entry name" value="HIGH-AFFINITY BRANCHED-CHAIN AMINO ACID TRANSPORT ATP-BINDING PROTEIN LIVF"/>
    <property type="match status" value="1"/>
</dbReference>
<dbReference type="InParanoid" id="D9Q1L9"/>